<proteinExistence type="predicted"/>
<evidence type="ECO:0000313" key="2">
    <source>
        <dbReference type="Proteomes" id="UP000243904"/>
    </source>
</evidence>
<name>A0A1H2AFY8_9BRAD</name>
<keyword evidence="2" id="KW-1185">Reference proteome</keyword>
<dbReference type="Proteomes" id="UP000243904">
    <property type="component" value="Chromosome I"/>
</dbReference>
<protein>
    <submittedName>
        <fullName evidence="1">Uncharacterized protein</fullName>
    </submittedName>
</protein>
<gene>
    <name evidence="1" type="ORF">SAMN05444158_6134</name>
</gene>
<reference evidence="2" key="1">
    <citation type="submission" date="2016-10" db="EMBL/GenBank/DDBJ databases">
        <authorList>
            <person name="Varghese N."/>
            <person name="Submissions S."/>
        </authorList>
    </citation>
    <scope>NUCLEOTIDE SEQUENCE [LARGE SCALE GENOMIC DNA]</scope>
    <source>
        <strain evidence="2">GAS369</strain>
    </source>
</reference>
<dbReference type="EMBL" id="LT629750">
    <property type="protein sequence ID" value="SDT44881.1"/>
    <property type="molecule type" value="Genomic_DNA"/>
</dbReference>
<sequence>MVDTTDPPSGERKRSGFWRQVRGFGRNLVNRQTFIMATRVLTLMVRIVELVNRLRGDL</sequence>
<organism evidence="1 2">
    <name type="scientific">Bradyrhizobium canariense</name>
    <dbReference type="NCBI Taxonomy" id="255045"/>
    <lineage>
        <taxon>Bacteria</taxon>
        <taxon>Pseudomonadati</taxon>
        <taxon>Pseudomonadota</taxon>
        <taxon>Alphaproteobacteria</taxon>
        <taxon>Hyphomicrobiales</taxon>
        <taxon>Nitrobacteraceae</taxon>
        <taxon>Bradyrhizobium</taxon>
    </lineage>
</organism>
<accession>A0A1H2AFY8</accession>
<dbReference type="AlphaFoldDB" id="A0A1H2AFY8"/>
<evidence type="ECO:0000313" key="1">
    <source>
        <dbReference type="EMBL" id="SDT44881.1"/>
    </source>
</evidence>
<dbReference type="RefSeq" id="WP_167558919.1">
    <property type="nucleotide sequence ID" value="NZ_LT629750.1"/>
</dbReference>